<proteinExistence type="predicted"/>
<dbReference type="AlphaFoldDB" id="C0G385"/>
<name>C0G385_9HYPH</name>
<gene>
    <name evidence="1" type="ORF">BCETI_1000045</name>
</gene>
<accession>C0G385</accession>
<evidence type="ECO:0000313" key="2">
    <source>
        <dbReference type="Proteomes" id="UP000003678"/>
    </source>
</evidence>
<dbReference type="Proteomes" id="UP000003678">
    <property type="component" value="Unassembled WGS sequence"/>
</dbReference>
<organism evidence="1 2">
    <name type="scientific">Brucella ceti str. Cudo</name>
    <dbReference type="NCBI Taxonomy" id="595497"/>
    <lineage>
        <taxon>Bacteria</taxon>
        <taxon>Pseudomonadati</taxon>
        <taxon>Pseudomonadota</taxon>
        <taxon>Alphaproteobacteria</taxon>
        <taxon>Hyphomicrobiales</taxon>
        <taxon>Brucellaceae</taxon>
        <taxon>Brucella/Ochrobactrum group</taxon>
        <taxon>Brucella</taxon>
    </lineage>
</organism>
<dbReference type="EMBL" id="ACJD01000001">
    <property type="protein sequence ID" value="EEH15144.1"/>
    <property type="molecule type" value="Genomic_DNA"/>
</dbReference>
<reference evidence="1 2" key="1">
    <citation type="submission" date="2009-03" db="EMBL/GenBank/DDBJ databases">
        <authorList>
            <person name="Setubal J.C."/>
            <person name="Boyle S."/>
            <person name="Crasta O.R."/>
            <person name="Gillespie J.J."/>
            <person name="Kenyon R.W."/>
            <person name="Lu J."/>
            <person name="Mane S."/>
            <person name="Nagrani S."/>
            <person name="Shallom J.M."/>
            <person name="Shallom S."/>
            <person name="Shukla M."/>
            <person name="Snyder E.E."/>
            <person name="Sobral B.W."/>
            <person name="Wattam A.R."/>
            <person name="Will R."/>
            <person name="Williams K."/>
            <person name="Yoo H."/>
            <person name="Bruce D.H."/>
            <person name="Detter C."/>
            <person name="Munk C."/>
            <person name="Brettin T.S."/>
            <person name="Ficht T."/>
        </authorList>
    </citation>
    <scope>NUCLEOTIDE SEQUENCE [LARGE SCALE GENOMIC DNA]</scope>
    <source>
        <strain evidence="1 2">Cudo</strain>
    </source>
</reference>
<evidence type="ECO:0000313" key="1">
    <source>
        <dbReference type="EMBL" id="EEH15144.1"/>
    </source>
</evidence>
<comment type="caution">
    <text evidence="1">The sequence shown here is derived from an EMBL/GenBank/DDBJ whole genome shotgun (WGS) entry which is preliminary data.</text>
</comment>
<protein>
    <submittedName>
        <fullName evidence="1">Uncharacterized protein</fullName>
    </submittedName>
</protein>
<sequence>MQLFGKVVTWIATGIEGLLSGREESFYILICSL</sequence>